<protein>
    <submittedName>
        <fullName evidence="1">Uncharacterized protein</fullName>
    </submittedName>
</protein>
<keyword evidence="2" id="KW-1185">Reference proteome</keyword>
<organism evidence="1 2">
    <name type="scientific">Habropoda laboriosa</name>
    <dbReference type="NCBI Taxonomy" id="597456"/>
    <lineage>
        <taxon>Eukaryota</taxon>
        <taxon>Metazoa</taxon>
        <taxon>Ecdysozoa</taxon>
        <taxon>Arthropoda</taxon>
        <taxon>Hexapoda</taxon>
        <taxon>Insecta</taxon>
        <taxon>Pterygota</taxon>
        <taxon>Neoptera</taxon>
        <taxon>Endopterygota</taxon>
        <taxon>Hymenoptera</taxon>
        <taxon>Apocrita</taxon>
        <taxon>Aculeata</taxon>
        <taxon>Apoidea</taxon>
        <taxon>Anthophila</taxon>
        <taxon>Apidae</taxon>
        <taxon>Habropoda</taxon>
    </lineage>
</organism>
<evidence type="ECO:0000313" key="1">
    <source>
        <dbReference type="EMBL" id="KOC66191.1"/>
    </source>
</evidence>
<reference evidence="1 2" key="1">
    <citation type="submission" date="2015-07" db="EMBL/GenBank/DDBJ databases">
        <title>The genome of Habropoda laboriosa.</title>
        <authorList>
            <person name="Pan H."/>
            <person name="Kapheim K."/>
        </authorList>
    </citation>
    <scope>NUCLEOTIDE SEQUENCE [LARGE SCALE GENOMIC DNA]</scope>
    <source>
        <strain evidence="1">0110345459</strain>
    </source>
</reference>
<dbReference type="Proteomes" id="UP000053825">
    <property type="component" value="Unassembled WGS sequence"/>
</dbReference>
<dbReference type="AlphaFoldDB" id="A0A0L7R5Z6"/>
<dbReference type="EMBL" id="KQ414648">
    <property type="protein sequence ID" value="KOC66191.1"/>
    <property type="molecule type" value="Genomic_DNA"/>
</dbReference>
<name>A0A0L7R5Z6_9HYME</name>
<feature type="non-terminal residue" evidence="1">
    <location>
        <position position="1"/>
    </location>
</feature>
<gene>
    <name evidence="1" type="ORF">WH47_07260</name>
</gene>
<sequence>ACHNRGMSSSLGWPAHGCATELFIPLDYTRCAEPRRTNRRKRPKPRASELRWLSRARIALSGIDARNPAYFARFRDIERTIRRTTPRRPTETKEIRDGIERKSFPCVQFSVAFFPHVVSLHRFPTKGRSGKLISVQATVETAEDIVRTISWRFFWQIFYASVPNINVT</sequence>
<evidence type="ECO:0000313" key="2">
    <source>
        <dbReference type="Proteomes" id="UP000053825"/>
    </source>
</evidence>
<accession>A0A0L7R5Z6</accession>
<proteinExistence type="predicted"/>